<dbReference type="InParanoid" id="H8MXS6"/>
<dbReference type="EMBL" id="CP003389">
    <property type="protein sequence ID" value="AFE07066.1"/>
    <property type="molecule type" value="Genomic_DNA"/>
</dbReference>
<dbReference type="OrthoDB" id="5502900at2"/>
<organism evidence="2 3">
    <name type="scientific">Corallococcus coralloides (strain ATCC 25202 / DSM 2259 / NBRC 100086 / M2)</name>
    <name type="common">Myxococcus coralloides</name>
    <dbReference type="NCBI Taxonomy" id="1144275"/>
    <lineage>
        <taxon>Bacteria</taxon>
        <taxon>Pseudomonadati</taxon>
        <taxon>Myxococcota</taxon>
        <taxon>Myxococcia</taxon>
        <taxon>Myxococcales</taxon>
        <taxon>Cystobacterineae</taxon>
        <taxon>Myxococcaceae</taxon>
        <taxon>Corallococcus</taxon>
    </lineage>
</organism>
<dbReference type="KEGG" id="ccx:COCOR_06694"/>
<feature type="signal peptide" evidence="1">
    <location>
        <begin position="1"/>
        <end position="18"/>
    </location>
</feature>
<dbReference type="PROSITE" id="PS51257">
    <property type="entry name" value="PROKAR_LIPOPROTEIN"/>
    <property type="match status" value="1"/>
</dbReference>
<evidence type="ECO:0008006" key="4">
    <source>
        <dbReference type="Google" id="ProtNLM"/>
    </source>
</evidence>
<dbReference type="RefSeq" id="WP_014399480.1">
    <property type="nucleotide sequence ID" value="NC_017030.1"/>
</dbReference>
<keyword evidence="1" id="KW-0732">Signal</keyword>
<protein>
    <recommendedName>
        <fullName evidence="4">Lipoprotein</fullName>
    </recommendedName>
</protein>
<proteinExistence type="predicted"/>
<keyword evidence="3" id="KW-1185">Reference proteome</keyword>
<dbReference type="AlphaFoldDB" id="H8MXS6"/>
<reference evidence="3" key="2">
    <citation type="submission" date="2012-03" db="EMBL/GenBank/DDBJ databases">
        <title>Genome sequence of the fruiting myxobacterium Corallococcus coralloides DSM 2259.</title>
        <authorList>
            <person name="Huntley S."/>
            <person name="Zhang Y."/>
            <person name="Treuner-Lange A."/>
            <person name="Sensen C.W."/>
            <person name="Sogaard-Andersen L."/>
        </authorList>
    </citation>
    <scope>NUCLEOTIDE SEQUENCE [LARGE SCALE GENOMIC DNA]</scope>
    <source>
        <strain evidence="3">ATCC 25202 / DSM 2259 / NBRC 100086 / M2</strain>
    </source>
</reference>
<dbReference type="Proteomes" id="UP000007587">
    <property type="component" value="Chromosome"/>
</dbReference>
<dbReference type="STRING" id="1144275.COCOR_06694"/>
<reference evidence="2 3" key="1">
    <citation type="journal article" date="2012" name="J. Bacteriol.">
        <title>Complete Genome Sequence of the Fruiting Myxobacterium Corallococcus coralloides DSM 2259.</title>
        <authorList>
            <person name="Huntley S."/>
            <person name="Zhang Y."/>
            <person name="Treuner-Lange A."/>
            <person name="Kneip S."/>
            <person name="Sensen C.W."/>
            <person name="Sogaard-Andersen L."/>
        </authorList>
    </citation>
    <scope>NUCLEOTIDE SEQUENCE [LARGE SCALE GENOMIC DNA]</scope>
    <source>
        <strain evidence="3">ATCC 25202 / DSM 2259 / NBRC 100086 / M2</strain>
    </source>
</reference>
<dbReference type="HOGENOM" id="CLU_1254188_0_0_7"/>
<sequence length="220" mass="22532">MNVMKTGLLALVSGLLLACGGAVETETAAPELARQEKALCGTCGDSICDPATENGFNCPQDCGFGPTCGDSVCCDGETPSSCAQDCPYLSDFCYVTPMGFASASAAGLCVVCGDGYCDPSAENSYNCSQDCGSPGGYCGDSYCNPSTESSYNCPRDCGSPAGYCGDYTCDPSTENAFNCPRDCGFGPVCGDSVCCDGETPSSCAQDCPYLSDFCYVTPAH</sequence>
<name>H8MXS6_CORCM</name>
<feature type="chain" id="PRO_5003614651" description="Lipoprotein" evidence="1">
    <location>
        <begin position="19"/>
        <end position="220"/>
    </location>
</feature>
<gene>
    <name evidence="2" type="ordered locus">COCOR_06694</name>
</gene>
<accession>H8MXS6</accession>
<evidence type="ECO:0000256" key="1">
    <source>
        <dbReference type="SAM" id="SignalP"/>
    </source>
</evidence>
<evidence type="ECO:0000313" key="2">
    <source>
        <dbReference type="EMBL" id="AFE07066.1"/>
    </source>
</evidence>
<evidence type="ECO:0000313" key="3">
    <source>
        <dbReference type="Proteomes" id="UP000007587"/>
    </source>
</evidence>